<keyword evidence="2 9" id="KW-0813">Transport</keyword>
<evidence type="ECO:0000256" key="1">
    <source>
        <dbReference type="ARBA" id="ARBA00009697"/>
    </source>
</evidence>
<comment type="caution">
    <text evidence="12">The sequence shown here is derived from an EMBL/GenBank/DDBJ whole genome shotgun (WGS) entry which is preliminary data.</text>
</comment>
<organism evidence="12 13">
    <name type="scientific">Lojkania enalia</name>
    <dbReference type="NCBI Taxonomy" id="147567"/>
    <lineage>
        <taxon>Eukaryota</taxon>
        <taxon>Fungi</taxon>
        <taxon>Dikarya</taxon>
        <taxon>Ascomycota</taxon>
        <taxon>Pezizomycotina</taxon>
        <taxon>Dothideomycetes</taxon>
        <taxon>Pleosporomycetidae</taxon>
        <taxon>Pleosporales</taxon>
        <taxon>Pleosporales incertae sedis</taxon>
        <taxon>Lojkania</taxon>
    </lineage>
</organism>
<comment type="function">
    <text evidence="9">Component of the ESCRT-II complex (endosomal sorting complex required for transport II), which is required for multivesicular body (MVB) formation and sorting of endosomal cargo proteins into MVBs.</text>
</comment>
<gene>
    <name evidence="12" type="ORF">CC78DRAFT_495717</name>
</gene>
<feature type="domain" description="GLUE N-terminal" evidence="11">
    <location>
        <begin position="6"/>
        <end position="314"/>
    </location>
</feature>
<keyword evidence="4 9" id="KW-0967">Endosome</keyword>
<reference evidence="13" key="1">
    <citation type="journal article" date="2020" name="Stud. Mycol.">
        <title>101 Dothideomycetes genomes: A test case for predicting lifestyles and emergence of pathogens.</title>
        <authorList>
            <person name="Haridas S."/>
            <person name="Albert R."/>
            <person name="Binder M."/>
            <person name="Bloem J."/>
            <person name="LaButti K."/>
            <person name="Salamov A."/>
            <person name="Andreopoulos B."/>
            <person name="Baker S."/>
            <person name="Barry K."/>
            <person name="Bills G."/>
            <person name="Bluhm B."/>
            <person name="Cannon C."/>
            <person name="Castanera R."/>
            <person name="Culley D."/>
            <person name="Daum C."/>
            <person name="Ezra D."/>
            <person name="Gonzalez J."/>
            <person name="Henrissat B."/>
            <person name="Kuo A."/>
            <person name="Liang C."/>
            <person name="Lipzen A."/>
            <person name="Lutzoni F."/>
            <person name="Magnuson J."/>
            <person name="Mondo S."/>
            <person name="Nolan M."/>
            <person name="Ohm R."/>
            <person name="Pangilinan J."/>
            <person name="Park H.-J."/>
            <person name="Ramirez L."/>
            <person name="Alfaro M."/>
            <person name="Sun H."/>
            <person name="Tritt A."/>
            <person name="Yoshinaga Y."/>
            <person name="Zwiers L.-H."/>
            <person name="Turgeon B."/>
            <person name="Goodwin S."/>
            <person name="Spatafora J."/>
            <person name="Crous P."/>
            <person name="Grigoriev I."/>
        </authorList>
    </citation>
    <scope>NUCLEOTIDE SEQUENCE [LARGE SCALE GENOMIC DNA]</scope>
    <source>
        <strain evidence="13">CBS 304.66</strain>
    </source>
</reference>
<evidence type="ECO:0000256" key="7">
    <source>
        <dbReference type="ARBA" id="ARBA00022927"/>
    </source>
</evidence>
<evidence type="ECO:0000256" key="8">
    <source>
        <dbReference type="ARBA" id="ARBA00023054"/>
    </source>
</evidence>
<evidence type="ECO:0000256" key="10">
    <source>
        <dbReference type="SAM" id="MobiDB-lite"/>
    </source>
</evidence>
<keyword evidence="9" id="KW-0963">Cytoplasm</keyword>
<evidence type="ECO:0000256" key="5">
    <source>
        <dbReference type="ARBA" id="ARBA00022771"/>
    </source>
</evidence>
<evidence type="ECO:0000256" key="2">
    <source>
        <dbReference type="ARBA" id="ARBA00022448"/>
    </source>
</evidence>
<dbReference type="GO" id="GO:0000814">
    <property type="term" value="C:ESCRT II complex"/>
    <property type="evidence" value="ECO:0007669"/>
    <property type="project" value="UniProtKB-UniRule"/>
</dbReference>
<keyword evidence="6" id="KW-0862">Zinc</keyword>
<dbReference type="FunFam" id="1.10.10.10:FF:000165">
    <property type="entry name" value="Vacuolar protein sorting protein (Vps36)"/>
    <property type="match status" value="1"/>
</dbReference>
<dbReference type="PANTHER" id="PTHR13128">
    <property type="entry name" value="VACUOLAR PROTEIN-SORTING-ASSOCIATED PROTEIN 36"/>
    <property type="match status" value="1"/>
</dbReference>
<protein>
    <recommendedName>
        <fullName evidence="9">Vacuolar protein-sorting-associated protein 36</fullName>
    </recommendedName>
    <alternativeName>
        <fullName evidence="9">ESCRT-II complex subunit VPS36</fullName>
    </alternativeName>
</protein>
<keyword evidence="13" id="KW-1185">Reference proteome</keyword>
<evidence type="ECO:0000256" key="4">
    <source>
        <dbReference type="ARBA" id="ARBA00022753"/>
    </source>
</evidence>
<comment type="subcellular location">
    <subcellularLocation>
        <location evidence="9">Cytoplasm</location>
    </subcellularLocation>
    <subcellularLocation>
        <location evidence="9">Endosome</location>
    </subcellularLocation>
</comment>
<dbReference type="GO" id="GO:0032266">
    <property type="term" value="F:phosphatidylinositol-3-phosphate binding"/>
    <property type="evidence" value="ECO:0007669"/>
    <property type="project" value="UniProtKB-UniRule"/>
</dbReference>
<dbReference type="InterPro" id="IPR011993">
    <property type="entry name" value="PH-like_dom_sf"/>
</dbReference>
<dbReference type="InterPro" id="IPR036388">
    <property type="entry name" value="WH-like_DNA-bd_sf"/>
</dbReference>
<dbReference type="GO" id="GO:0043328">
    <property type="term" value="P:protein transport to vacuole involved in ubiquitin-dependent protein catabolic process via the multivesicular body sorting pathway"/>
    <property type="evidence" value="ECO:0007669"/>
    <property type="project" value="UniProtKB-UniRule"/>
</dbReference>
<keyword evidence="8" id="KW-0175">Coiled coil</keyword>
<dbReference type="Pfam" id="PF04157">
    <property type="entry name" value="EAP30"/>
    <property type="match status" value="1"/>
</dbReference>
<evidence type="ECO:0000256" key="6">
    <source>
        <dbReference type="ARBA" id="ARBA00022833"/>
    </source>
</evidence>
<evidence type="ECO:0000256" key="9">
    <source>
        <dbReference type="RuleBase" id="RU367095"/>
    </source>
</evidence>
<feature type="compositionally biased region" description="Polar residues" evidence="10">
    <location>
        <begin position="103"/>
        <end position="130"/>
    </location>
</feature>
<dbReference type="GO" id="GO:0031902">
    <property type="term" value="C:late endosome membrane"/>
    <property type="evidence" value="ECO:0007669"/>
    <property type="project" value="UniProtKB-UniRule"/>
</dbReference>
<accession>A0A9P4N600</accession>
<dbReference type="PROSITE" id="PS51495">
    <property type="entry name" value="GLUE"/>
    <property type="match status" value="1"/>
</dbReference>
<keyword evidence="5" id="KW-0863">Zinc-finger</keyword>
<dbReference type="SUPFAM" id="SSF90209">
    <property type="entry name" value="Ran binding protein zinc finger-like"/>
    <property type="match status" value="2"/>
</dbReference>
<dbReference type="EMBL" id="ML986619">
    <property type="protein sequence ID" value="KAF2264029.1"/>
    <property type="molecule type" value="Genomic_DNA"/>
</dbReference>
<dbReference type="Gene3D" id="2.30.30.380">
    <property type="entry name" value="Zn-finger domain of Sec23/24"/>
    <property type="match status" value="1"/>
</dbReference>
<dbReference type="PANTHER" id="PTHR13128:SF12">
    <property type="entry name" value="VACUOLAR PROTEIN-SORTING-ASSOCIATED PROTEIN 36"/>
    <property type="match status" value="1"/>
</dbReference>
<name>A0A9P4N600_9PLEO</name>
<dbReference type="OrthoDB" id="271448at2759"/>
<dbReference type="GO" id="GO:0043130">
    <property type="term" value="F:ubiquitin binding"/>
    <property type="evidence" value="ECO:0007669"/>
    <property type="project" value="UniProtKB-UniRule"/>
</dbReference>
<dbReference type="Pfam" id="PF16988">
    <property type="entry name" value="Vps36-NZF-N"/>
    <property type="match status" value="1"/>
</dbReference>
<evidence type="ECO:0000313" key="13">
    <source>
        <dbReference type="Proteomes" id="UP000800093"/>
    </source>
</evidence>
<dbReference type="Gene3D" id="2.30.29.30">
    <property type="entry name" value="Pleckstrin-homology domain (PH domain)/Phosphotyrosine-binding domain (PTB)"/>
    <property type="match status" value="2"/>
</dbReference>
<dbReference type="InterPro" id="IPR021648">
    <property type="entry name" value="GLUE_dom"/>
</dbReference>
<proteinExistence type="inferred from homology"/>
<feature type="region of interest" description="Disordered" evidence="10">
    <location>
        <begin position="93"/>
        <end position="133"/>
    </location>
</feature>
<dbReference type="Pfam" id="PF11605">
    <property type="entry name" value="Vps36_ESCRT-II"/>
    <property type="match status" value="1"/>
</dbReference>
<dbReference type="Gene3D" id="1.10.10.10">
    <property type="entry name" value="Winged helix-like DNA-binding domain superfamily/Winged helix DNA-binding domain"/>
    <property type="match status" value="2"/>
</dbReference>
<dbReference type="InterPro" id="IPR037855">
    <property type="entry name" value="Vps36"/>
</dbReference>
<dbReference type="InterPro" id="IPR001876">
    <property type="entry name" value="Znf_RanBP2"/>
</dbReference>
<dbReference type="Proteomes" id="UP000800093">
    <property type="component" value="Unassembled WGS sequence"/>
</dbReference>
<dbReference type="SUPFAM" id="SSF50729">
    <property type="entry name" value="PH domain-like"/>
    <property type="match status" value="1"/>
</dbReference>
<evidence type="ECO:0000313" key="12">
    <source>
        <dbReference type="EMBL" id="KAF2264029.1"/>
    </source>
</evidence>
<comment type="similarity">
    <text evidence="1 9">Belongs to the VPS36 family.</text>
</comment>
<sequence>MFLHQLDLTTALRPSLLPEETLLFVQDAVGLYEGKYKIPQYQNGQAYLTSHRVCYVDHNEPRKYSVAINLKDVERPEFYAGFLKSSSKITLYPKPSKGVSRGPTVSTGNSQAPSSTTPERTGSPLRSLTPSPAPVPASNATWVCPICSFSNPVPSNFDPATANSRTPLPPCLACGIKPPLANVVKAAIAAITNRQAQGLGSDCNKIGVPSSTNTGAGASGTFACPRCTFQNHPSLLTCEMCGASLLSMADKRLEVAKSIGRSESPGPLANNNPLQDETIESIKFSFRGGGEKIFYERLKNALVQRKWLLQSAPPIPKPRPSSGVFDDGYSTTADQDVDPERNKVVGIAGLERRGLEQQKNNEAVIGSAFEDLEALMTSAKEVIALAEQFASQTSLGANGSSEASALASQSASTLGLVTTKDMLGSGSESLYISELSRNLAEYLTDDTYGILKKEGGIMTLVDLWAVFNRARGGVELVSPTDFEQAARMWDKLRLPVRLRKFKSGLLVVQGRERTDQKTIGSLLAWLRQLHDEPPTTELLWDWQAYGRGVTAQETAERFGWSVGVATEELEMAEESGALCREQGLDGLRFWENWLVQMPADVSAATI</sequence>
<dbReference type="SMART" id="SM00547">
    <property type="entry name" value="ZnF_RBZ"/>
    <property type="match status" value="1"/>
</dbReference>
<dbReference type="InterPro" id="IPR036443">
    <property type="entry name" value="Znf_RanBP2_sf"/>
</dbReference>
<dbReference type="FunFam" id="1.10.10.10:FF:000527">
    <property type="entry name" value="Vacuolar protein sorting protein (Vps36), putative"/>
    <property type="match status" value="1"/>
</dbReference>
<keyword evidence="3" id="KW-0479">Metal-binding</keyword>
<dbReference type="Gene3D" id="6.10.140.260">
    <property type="match status" value="1"/>
</dbReference>
<evidence type="ECO:0000259" key="11">
    <source>
        <dbReference type="PROSITE" id="PS51495"/>
    </source>
</evidence>
<dbReference type="GO" id="GO:0008270">
    <property type="term" value="F:zinc ion binding"/>
    <property type="evidence" value="ECO:0007669"/>
    <property type="project" value="UniProtKB-KW"/>
</dbReference>
<dbReference type="InterPro" id="IPR031558">
    <property type="entry name" value="Vps36-NZF-N"/>
</dbReference>
<dbReference type="AlphaFoldDB" id="A0A9P4N600"/>
<dbReference type="InterPro" id="IPR036390">
    <property type="entry name" value="WH_DNA-bd_sf"/>
</dbReference>
<dbReference type="SUPFAM" id="SSF46785">
    <property type="entry name" value="Winged helix' DNA-binding domain"/>
    <property type="match status" value="1"/>
</dbReference>
<comment type="subunit">
    <text evidence="9">Component of the endosomal sorting complex required for transport II (ESCRT-II).</text>
</comment>
<evidence type="ECO:0000256" key="3">
    <source>
        <dbReference type="ARBA" id="ARBA00022723"/>
    </source>
</evidence>
<keyword evidence="7 9" id="KW-0653">Protein transport</keyword>
<dbReference type="InterPro" id="IPR040608">
    <property type="entry name" value="Snf8/Vps36"/>
</dbReference>